<accession>A0A426ZJZ2</accession>
<dbReference type="AlphaFoldDB" id="A0A426ZJZ2"/>
<comment type="caution">
    <text evidence="1">The sequence shown here is derived from an EMBL/GenBank/DDBJ whole genome shotgun (WGS) entry which is preliminary data.</text>
</comment>
<organism evidence="1 2">
    <name type="scientific">Ensete ventricosum</name>
    <name type="common">Abyssinian banana</name>
    <name type="synonym">Musa ensete</name>
    <dbReference type="NCBI Taxonomy" id="4639"/>
    <lineage>
        <taxon>Eukaryota</taxon>
        <taxon>Viridiplantae</taxon>
        <taxon>Streptophyta</taxon>
        <taxon>Embryophyta</taxon>
        <taxon>Tracheophyta</taxon>
        <taxon>Spermatophyta</taxon>
        <taxon>Magnoliopsida</taxon>
        <taxon>Liliopsida</taxon>
        <taxon>Zingiberales</taxon>
        <taxon>Musaceae</taxon>
        <taxon>Ensete</taxon>
    </lineage>
</organism>
<reference evidence="1 2" key="1">
    <citation type="journal article" date="2014" name="Agronomy (Basel)">
        <title>A Draft Genome Sequence for Ensete ventricosum, the Drought-Tolerant Tree Against Hunger.</title>
        <authorList>
            <person name="Harrison J."/>
            <person name="Moore K.A."/>
            <person name="Paszkiewicz K."/>
            <person name="Jones T."/>
            <person name="Grant M."/>
            <person name="Ambacheew D."/>
            <person name="Muzemil S."/>
            <person name="Studholme D.J."/>
        </authorList>
    </citation>
    <scope>NUCLEOTIDE SEQUENCE [LARGE SCALE GENOMIC DNA]</scope>
</reference>
<gene>
    <name evidence="1" type="ORF">B296_00003580</name>
</gene>
<dbReference type="EMBL" id="AMZH03006258">
    <property type="protein sequence ID" value="RRT64271.1"/>
    <property type="molecule type" value="Genomic_DNA"/>
</dbReference>
<evidence type="ECO:0000313" key="1">
    <source>
        <dbReference type="EMBL" id="RRT64271.1"/>
    </source>
</evidence>
<sequence length="77" mass="8635">MIARRSTTGWITGHGQRHRFLDLKKKEAGTRLLKGIMQHFRGARRPSNPTGPSDLSWRATQMEGDVVGRHSTMCCSA</sequence>
<evidence type="ECO:0000313" key="2">
    <source>
        <dbReference type="Proteomes" id="UP000287651"/>
    </source>
</evidence>
<proteinExistence type="predicted"/>
<dbReference type="Proteomes" id="UP000287651">
    <property type="component" value="Unassembled WGS sequence"/>
</dbReference>
<name>A0A426ZJZ2_ENSVE</name>
<protein>
    <submittedName>
        <fullName evidence="1">Uncharacterized protein</fullName>
    </submittedName>
</protein>